<dbReference type="PANTHER" id="PTHR10099">
    <property type="entry name" value="PHOSPHORIBOSYLFORMYLGLYCINAMIDINE SYNTHASE"/>
    <property type="match status" value="1"/>
</dbReference>
<evidence type="ECO:0000256" key="4">
    <source>
        <dbReference type="ARBA" id="ARBA00022755"/>
    </source>
</evidence>
<dbReference type="SUPFAM" id="SSF52317">
    <property type="entry name" value="Class I glutamine amidotransferase-like"/>
    <property type="match status" value="1"/>
</dbReference>
<dbReference type="GO" id="GO:0004642">
    <property type="term" value="F:phosphoribosylformylglycinamidine synthase activity"/>
    <property type="evidence" value="ECO:0007669"/>
    <property type="project" value="TreeGrafter"/>
</dbReference>
<dbReference type="CDD" id="cd02204">
    <property type="entry name" value="PurL_repeat2"/>
    <property type="match status" value="1"/>
</dbReference>
<evidence type="ECO:0000256" key="1">
    <source>
        <dbReference type="ARBA" id="ARBA00022598"/>
    </source>
</evidence>
<dbReference type="Gene3D" id="3.90.650.10">
    <property type="entry name" value="PurM-like C-terminal domain"/>
    <property type="match status" value="1"/>
</dbReference>
<dbReference type="InterPro" id="IPR036921">
    <property type="entry name" value="PurM-like_N_sf"/>
</dbReference>
<dbReference type="CDD" id="cd02203">
    <property type="entry name" value="PurL_repeat1"/>
    <property type="match status" value="1"/>
</dbReference>
<evidence type="ECO:0000256" key="5">
    <source>
        <dbReference type="ARBA" id="ARBA00022840"/>
    </source>
</evidence>
<evidence type="ECO:0000256" key="3">
    <source>
        <dbReference type="ARBA" id="ARBA00022741"/>
    </source>
</evidence>
<comment type="caution">
    <text evidence="10">The sequence shown here is derived from an EMBL/GenBank/DDBJ whole genome shotgun (WGS) entry which is preliminary data.</text>
</comment>
<dbReference type="eggNOG" id="COG0046">
    <property type="taxonomic scope" value="Bacteria"/>
</dbReference>
<accession>A0A084JBD3</accession>
<dbReference type="Gene3D" id="3.40.50.880">
    <property type="match status" value="1"/>
</dbReference>
<dbReference type="Pfam" id="PF02769">
    <property type="entry name" value="AIRS_C"/>
    <property type="match status" value="1"/>
</dbReference>
<dbReference type="Pfam" id="PF13507">
    <property type="entry name" value="GATase_5"/>
    <property type="match status" value="1"/>
</dbReference>
<keyword evidence="2" id="KW-0479">Metal-binding</keyword>
<feature type="region of interest" description="Disordered" evidence="7">
    <location>
        <begin position="456"/>
        <end position="480"/>
    </location>
</feature>
<dbReference type="STRING" id="318464.IO99_10320"/>
<keyword evidence="1" id="KW-0436">Ligase</keyword>
<dbReference type="SUPFAM" id="SSF56042">
    <property type="entry name" value="PurM C-terminal domain-like"/>
    <property type="match status" value="2"/>
</dbReference>
<protein>
    <submittedName>
        <fullName evidence="10">Phosphoribosylformylglycinamidine synthase</fullName>
    </submittedName>
</protein>
<dbReference type="EMBL" id="JPMD01000024">
    <property type="protein sequence ID" value="KEZ86267.1"/>
    <property type="molecule type" value="Genomic_DNA"/>
</dbReference>
<organism evidence="10 11">
    <name type="scientific">Clostridium sulfidigenes</name>
    <dbReference type="NCBI Taxonomy" id="318464"/>
    <lineage>
        <taxon>Bacteria</taxon>
        <taxon>Bacillati</taxon>
        <taxon>Bacillota</taxon>
        <taxon>Clostridia</taxon>
        <taxon>Eubacteriales</taxon>
        <taxon>Clostridiaceae</taxon>
        <taxon>Clostridium</taxon>
    </lineage>
</organism>
<dbReference type="NCBIfam" id="TIGR01857">
    <property type="entry name" value="FGAM-synthase"/>
    <property type="match status" value="1"/>
</dbReference>
<dbReference type="PROSITE" id="PS51273">
    <property type="entry name" value="GATASE_TYPE_1"/>
    <property type="match status" value="1"/>
</dbReference>
<evidence type="ECO:0000256" key="2">
    <source>
        <dbReference type="ARBA" id="ARBA00022723"/>
    </source>
</evidence>
<feature type="domain" description="Phosphoribosylformylglycinamidine synthase linker" evidence="9">
    <location>
        <begin position="179"/>
        <end position="227"/>
    </location>
</feature>
<dbReference type="SMART" id="SM01211">
    <property type="entry name" value="GATase_5"/>
    <property type="match status" value="1"/>
</dbReference>
<proteinExistence type="predicted"/>
<keyword evidence="4" id="KW-0658">Purine biosynthesis</keyword>
<dbReference type="Proteomes" id="UP000028542">
    <property type="component" value="Unassembled WGS sequence"/>
</dbReference>
<dbReference type="InterPro" id="IPR029062">
    <property type="entry name" value="Class_I_gatase-like"/>
</dbReference>
<dbReference type="Gene3D" id="3.30.1330.10">
    <property type="entry name" value="PurM-like, N-terminal domain"/>
    <property type="match status" value="2"/>
</dbReference>
<dbReference type="GO" id="GO:0006164">
    <property type="term" value="P:purine nucleotide biosynthetic process"/>
    <property type="evidence" value="ECO:0007669"/>
    <property type="project" value="UniProtKB-KW"/>
</dbReference>
<evidence type="ECO:0000313" key="10">
    <source>
        <dbReference type="EMBL" id="KEZ86267.1"/>
    </source>
</evidence>
<dbReference type="InterPro" id="IPR036676">
    <property type="entry name" value="PurM-like_C_sf"/>
</dbReference>
<sequence>MNKIFTIYVEKKSEFNKDAQELLREVKNLLSIKSINDIRLINKYDICGITNEELESIKYTVLSEKNTDNIYEENIDLEGSNYFVVEYHEGQYDQRADSAAQCIQLITQKEVPQVKTAKVIALYGEVTQEELRKIKNYYINSVDSKESSLKKKEIIMEEQQLPSEVEIIDGFINMKESELQDFLKERGLSLSIGDIVLIKDYFKREDRNPTITEIKVLDTYWSDHCRHTTFQRVLTDVDFEEGKYMEPVKRGFEVYKNYRREVYKDREKPITLMDMAVIAMKKLRKDGKLEKLDQSEEINACSIVIDVDVNGKLEKYLLMFKNETHNHPTEIEPFGGASTCLGGAIRDPLSGRSYVFGAMRITGSGDPRKAIEETLVGKLPQRKITKEAAKGYSSYGNQIGLATGYVREIYDEGYVAKRMEVGAVIGAAPAKNVIREVPTPGDVVILLGGRTGRDGIGGASGSSKEHNEKSIDNCSSEVQKGNAPTERKIQRLFRKNEVTTLIKRCNDFGAGGVSVAIGELADGIKINLDNVKKKYEGLDGTELAISESQERMAVVVSQKDVKKFITLCEEENLEATVVAIVTEEKSMIITWQGTEIVNLKRDFLDTNGASTYGKVQVTAPKEEDNYFHKKNTKLSLKEAFEELSKDLNVMSQRGLMNIFDSTIGGNTVLMPYGGETQRTQVDGMVFKIPVENGETTTTALMAHGFNPKISKWSPFHGALYAVVESVTKLVALGGDINGIYLSFQEYFEKLGDDPKKWGKPFAALLGGLYAQHNLEIAAIGGKDSMSGTFKDLKVPPTLISFAVTTGNIDNTISNDFKKVGSKVIVVNAPIKEDFTPDFKVLNNNYRLVSELIKSRKILSSGSVNYGGAIEAISKMCFGNNIGIELNEKVSMEQLQGFGYGSIILEVNQNFNMDNENIIYLGDTIEEHAIVRVNEKINLNKLASSYEDGLEEIFNKNYGKDKINHLEMKDEILFDRSKRDENLKVSPMIKIAKPKVLIPIFPGTNCEYDCERAFLKAGALVETVIFNNLSPEHIGQSILNMEKNIKESQIIMLPGGFSAGDEPDGSGKFINAIFRNERVKNAVMELLNNRDGLMLGICNGFQALIKLGLVPYGEIRDIAEDSPTLTHNLIGSHQSTMVNTKIVSNKSPWLSECNEGEIYKVPISHGEGRFVANENVVRELFKNGQVTTQYVDNSGNPTYDINFNPNGSVYAIEGITSIDGRVFGKMAHSERVGNGVIKNVLGEHDMKIFQSGVKYFK</sequence>
<dbReference type="PANTHER" id="PTHR10099:SF1">
    <property type="entry name" value="PHOSPHORIBOSYLFORMYLGLYCINAMIDINE SYNTHASE"/>
    <property type="match status" value="1"/>
</dbReference>
<dbReference type="FunFam" id="3.30.1330.10:FF:000013">
    <property type="entry name" value="Phosphoribosylformylglycinamidine synthase"/>
    <property type="match status" value="1"/>
</dbReference>
<dbReference type="SUPFAM" id="SSF55326">
    <property type="entry name" value="PurM N-terminal domain-like"/>
    <property type="match status" value="2"/>
</dbReference>
<keyword evidence="11" id="KW-1185">Reference proteome</keyword>
<keyword evidence="6" id="KW-0460">Magnesium</keyword>
<evidence type="ECO:0000313" key="11">
    <source>
        <dbReference type="Proteomes" id="UP000028542"/>
    </source>
</evidence>
<reference evidence="10 11" key="1">
    <citation type="submission" date="2014-07" db="EMBL/GenBank/DDBJ databases">
        <title>Draft genome of Clostridium sulfidigenes 113A isolated from sediments associated with methane hydrate from Krishna Godavari basin.</title>
        <authorList>
            <person name="Honkalas V.S."/>
            <person name="Dabir A.P."/>
            <person name="Arora P."/>
            <person name="Dhakephalkar P.K."/>
        </authorList>
    </citation>
    <scope>NUCLEOTIDE SEQUENCE [LARGE SCALE GENOMIC DNA]</scope>
    <source>
        <strain evidence="10 11">113A</strain>
    </source>
</reference>
<feature type="domain" description="PurM-like C-terminal" evidence="8">
    <location>
        <begin position="440"/>
        <end position="591"/>
    </location>
</feature>
<dbReference type="RefSeq" id="WP_035132916.1">
    <property type="nucleotide sequence ID" value="NZ_JPMD01000024.1"/>
</dbReference>
<dbReference type="GO" id="GO:0005524">
    <property type="term" value="F:ATP binding"/>
    <property type="evidence" value="ECO:0007669"/>
    <property type="project" value="UniProtKB-KW"/>
</dbReference>
<dbReference type="AlphaFoldDB" id="A0A084JBD3"/>
<dbReference type="GO" id="GO:0005737">
    <property type="term" value="C:cytoplasm"/>
    <property type="evidence" value="ECO:0007669"/>
    <property type="project" value="TreeGrafter"/>
</dbReference>
<dbReference type="InterPro" id="IPR041609">
    <property type="entry name" value="PurL_linker"/>
</dbReference>
<evidence type="ECO:0000256" key="6">
    <source>
        <dbReference type="ARBA" id="ARBA00022842"/>
    </source>
</evidence>
<dbReference type="Pfam" id="PF18072">
    <property type="entry name" value="FGAR-AT_linker"/>
    <property type="match status" value="1"/>
</dbReference>
<gene>
    <name evidence="10" type="ORF">IO99_10320</name>
</gene>
<dbReference type="GO" id="GO:0046872">
    <property type="term" value="F:metal ion binding"/>
    <property type="evidence" value="ECO:0007669"/>
    <property type="project" value="UniProtKB-KW"/>
</dbReference>
<evidence type="ECO:0000259" key="9">
    <source>
        <dbReference type="Pfam" id="PF18072"/>
    </source>
</evidence>
<dbReference type="eggNOG" id="COG0047">
    <property type="taxonomic scope" value="Bacteria"/>
</dbReference>
<keyword evidence="5" id="KW-0067">ATP-binding</keyword>
<name>A0A084JBD3_9CLOT</name>
<dbReference type="InterPro" id="IPR010918">
    <property type="entry name" value="PurM-like_C_dom"/>
</dbReference>
<dbReference type="CDD" id="cd01740">
    <property type="entry name" value="GATase1_FGAR_AT"/>
    <property type="match status" value="1"/>
</dbReference>
<keyword evidence="3" id="KW-0547">Nucleotide-binding</keyword>
<dbReference type="InterPro" id="IPR010141">
    <property type="entry name" value="FGAM_synthase"/>
</dbReference>
<evidence type="ECO:0000256" key="7">
    <source>
        <dbReference type="SAM" id="MobiDB-lite"/>
    </source>
</evidence>
<evidence type="ECO:0000259" key="8">
    <source>
        <dbReference type="Pfam" id="PF02769"/>
    </source>
</evidence>